<reference evidence="1 2" key="1">
    <citation type="submission" date="2018-04" db="EMBL/GenBank/DDBJ databases">
        <authorList>
            <person name="Zhang X."/>
            <person name="Yuan J."/>
            <person name="Li F."/>
            <person name="Xiang J."/>
        </authorList>
    </citation>
    <scope>NUCLEOTIDE SEQUENCE [LARGE SCALE GENOMIC DNA]</scope>
    <source>
        <tissue evidence="1">Muscle</tissue>
    </source>
</reference>
<dbReference type="EMBL" id="QCYY01003553">
    <property type="protein sequence ID" value="ROT62770.1"/>
    <property type="molecule type" value="Genomic_DNA"/>
</dbReference>
<proteinExistence type="predicted"/>
<dbReference type="AlphaFoldDB" id="A0A3R7PXS5"/>
<accession>A0A3R7PXS5</accession>
<dbReference type="GO" id="GO:0008202">
    <property type="term" value="P:steroid metabolic process"/>
    <property type="evidence" value="ECO:0007669"/>
    <property type="project" value="TreeGrafter"/>
</dbReference>
<dbReference type="Gene3D" id="3.40.50.720">
    <property type="entry name" value="NAD(P)-binding Rossmann-like Domain"/>
    <property type="match status" value="1"/>
</dbReference>
<protein>
    <submittedName>
        <fullName evidence="1">Putative D-beta-hydroxybutyrate dehydrogenase, mitochondrial-like</fullName>
    </submittedName>
</protein>
<dbReference type="Proteomes" id="UP000283509">
    <property type="component" value="Unassembled WGS sequence"/>
</dbReference>
<evidence type="ECO:0000313" key="2">
    <source>
        <dbReference type="Proteomes" id="UP000283509"/>
    </source>
</evidence>
<dbReference type="OrthoDB" id="2102561at2759"/>
<reference evidence="1 2" key="2">
    <citation type="submission" date="2019-01" db="EMBL/GenBank/DDBJ databases">
        <title>The decoding of complex shrimp genome reveals the adaptation for benthos swimmer, frequently molting mechanism and breeding impact on genome.</title>
        <authorList>
            <person name="Sun Y."/>
            <person name="Gao Y."/>
            <person name="Yu Y."/>
        </authorList>
    </citation>
    <scope>NUCLEOTIDE SEQUENCE [LARGE SCALE GENOMIC DNA]</scope>
    <source>
        <tissue evidence="1">Muscle</tissue>
    </source>
</reference>
<gene>
    <name evidence="1" type="ORF">C7M84_019353</name>
</gene>
<organism evidence="1 2">
    <name type="scientific">Penaeus vannamei</name>
    <name type="common">Whiteleg shrimp</name>
    <name type="synonym">Litopenaeus vannamei</name>
    <dbReference type="NCBI Taxonomy" id="6689"/>
    <lineage>
        <taxon>Eukaryota</taxon>
        <taxon>Metazoa</taxon>
        <taxon>Ecdysozoa</taxon>
        <taxon>Arthropoda</taxon>
        <taxon>Crustacea</taxon>
        <taxon>Multicrustacea</taxon>
        <taxon>Malacostraca</taxon>
        <taxon>Eumalacostraca</taxon>
        <taxon>Eucarida</taxon>
        <taxon>Decapoda</taxon>
        <taxon>Dendrobranchiata</taxon>
        <taxon>Penaeoidea</taxon>
        <taxon>Penaeidae</taxon>
        <taxon>Penaeus</taxon>
    </lineage>
</organism>
<dbReference type="PANTHER" id="PTHR43313:SF36">
    <property type="entry name" value="D-BETA-HYDROXYBUTYRATE DEHYDROGENASE, MITOCHONDRIAL"/>
    <property type="match status" value="1"/>
</dbReference>
<keyword evidence="2" id="KW-1185">Reference proteome</keyword>
<sequence length="122" mass="14452">MRRFSVDVSLIEPGNFTAGTSIFTEESNLRYSQKMWQAMDDGVKADYGKETFDEALRRQLQTSKSGHRDVSEVSEAIAEALTQRFPQSRYQPMQLFYYVMVFVSQHFPEWVYDYLYIEYLMK</sequence>
<dbReference type="GO" id="GO:0016491">
    <property type="term" value="F:oxidoreductase activity"/>
    <property type="evidence" value="ECO:0007669"/>
    <property type="project" value="TreeGrafter"/>
</dbReference>
<evidence type="ECO:0000313" key="1">
    <source>
        <dbReference type="EMBL" id="ROT62770.1"/>
    </source>
</evidence>
<dbReference type="PANTHER" id="PTHR43313">
    <property type="entry name" value="SHORT-CHAIN DEHYDROGENASE/REDUCTASE FAMILY 9C"/>
    <property type="match status" value="1"/>
</dbReference>
<name>A0A3R7PXS5_PENVA</name>
<dbReference type="STRING" id="6689.A0A3R7PXS5"/>
<comment type="caution">
    <text evidence="1">The sequence shown here is derived from an EMBL/GenBank/DDBJ whole genome shotgun (WGS) entry which is preliminary data.</text>
</comment>